<protein>
    <recommendedName>
        <fullName evidence="1">AAA+ ATPase domain-containing protein</fullName>
    </recommendedName>
</protein>
<reference evidence="2 3" key="1">
    <citation type="submission" date="2019-10" db="EMBL/GenBank/DDBJ databases">
        <authorList>
            <person name="Karimi E."/>
        </authorList>
    </citation>
    <scope>NUCLEOTIDE SEQUENCE [LARGE SCALE GENOMIC DNA]</scope>
    <source>
        <strain evidence="2">Maribacter sp. 151</strain>
    </source>
</reference>
<feature type="domain" description="AAA+ ATPase" evidence="1">
    <location>
        <begin position="409"/>
        <end position="752"/>
    </location>
</feature>
<dbReference type="InterPro" id="IPR011704">
    <property type="entry name" value="ATPase_dyneun-rel_AAA"/>
</dbReference>
<dbReference type="RefSeq" id="WP_201304128.1">
    <property type="nucleotide sequence ID" value="NZ_LR733271.1"/>
</dbReference>
<proteinExistence type="predicted"/>
<dbReference type="GO" id="GO:0005524">
    <property type="term" value="F:ATP binding"/>
    <property type="evidence" value="ECO:0007669"/>
    <property type="project" value="InterPro"/>
</dbReference>
<dbReference type="SMART" id="SM00382">
    <property type="entry name" value="AAA"/>
    <property type="match status" value="1"/>
</dbReference>
<evidence type="ECO:0000313" key="3">
    <source>
        <dbReference type="Proteomes" id="UP000430202"/>
    </source>
</evidence>
<evidence type="ECO:0000259" key="1">
    <source>
        <dbReference type="SMART" id="SM00382"/>
    </source>
</evidence>
<dbReference type="InterPro" id="IPR058807">
    <property type="entry name" value="ScoMcrA_N"/>
</dbReference>
<dbReference type="EMBL" id="CABWLR010000006">
    <property type="protein sequence ID" value="VXC15539.1"/>
    <property type="molecule type" value="Genomic_DNA"/>
</dbReference>
<dbReference type="PANTHER" id="PTHR37291:SF1">
    <property type="entry name" value="TYPE IV METHYL-DIRECTED RESTRICTION ENZYME ECOKMCRB SUBUNIT"/>
    <property type="match status" value="1"/>
</dbReference>
<sequence>MLFDQVTKEHILLGIKDYQAKGLPNGFGPSSTYDLVYEGKRYPPKAVMVYANYHAIGRKIENYFEGGGNSDCFKAFEINEFKLIKKSKKIMNEKLYNLKNDFLKEWPIERLKTMTLEEYTNLEKSSFCYWLEAITTDLGSIWGGSAYKFGVFKRKDLESENYNDKRMSDGEYSWYGKYGNTKEIVFSKIKNLILDIANSSKENNLAKIDDIDLGDAYKWKIAFLYGNFNIINIFKIDSLRRISMGLGLNTDDSFTMSQLNKLILNQKSEEEDFFTYSNRIWEAFGKESEIAKKFEKWLKTNENGGSKKASSYLRAIEILINHFKVKIYEEDDLSTLNSLYLDLKKHQTNPNGKYFYPKAKSYGINRFYSAAVKAYIDFLNDSSETTSKPSVLSESSTNYIKKNPIINSPSLNTILFGPPGTGKTFNTVNRALEICGESIDGLNRKEIKELYDLKVSEGQIIFTTFHQSMSYEDFIEGIKPIEPEKEGDPVIYKVIEGIFKKACIEASFNFAIDNNDTDTDKVLDFSLAYDNFIQKLEERLASETEVELEIKNGGKVYVDSISQQGNIQIKHLEGLRTYTVSKTRLSKLQKAITNLDEISNINDSFRAIIGGSNSTAYWSVLNAIQKENHFDNNLNNIQRKYSPEEKREAVKELDKNIYKGNTGKPIVLIIDEINRGNVSAIFGELITLIEKDKRLGADEALLAQLPYSKETFGVPPNLYIIGTMNTADRSVEALDSALRRRFSFTEMPPKPKLIKEVGSADNGVVEDINLVKILKTINNRIEKLLDRDHAIGHSYFLKVKNLKQLKAVFANKVIPLLQEYFFGDYGKIGLVLGSGFVKSIQNDNEDGFFASFEDYDLGTLLERKIYRIKDATEMNNEDFKKAILKLIG</sequence>
<dbReference type="Pfam" id="PF07728">
    <property type="entry name" value="AAA_5"/>
    <property type="match status" value="1"/>
</dbReference>
<name>A0A653WNC3_9FLAO</name>
<dbReference type="Proteomes" id="UP000430202">
    <property type="component" value="Unassembled WGS sequence"/>
</dbReference>
<dbReference type="Gene3D" id="3.40.50.300">
    <property type="entry name" value="P-loop containing nucleotide triphosphate hydrolases"/>
    <property type="match status" value="1"/>
</dbReference>
<dbReference type="InterPro" id="IPR027417">
    <property type="entry name" value="P-loop_NTPase"/>
</dbReference>
<keyword evidence="3" id="KW-1185">Reference proteome</keyword>
<gene>
    <name evidence="2" type="ORF">MARI151_60187</name>
</gene>
<dbReference type="Pfam" id="PF26345">
    <property type="entry name" value="ScoMcrA_N"/>
    <property type="match status" value="1"/>
</dbReference>
<dbReference type="InterPro" id="IPR003593">
    <property type="entry name" value="AAA+_ATPase"/>
</dbReference>
<organism evidence="2 3">
    <name type="scientific">Maribacter litoralis</name>
    <dbReference type="NCBI Taxonomy" id="2059726"/>
    <lineage>
        <taxon>Bacteria</taxon>
        <taxon>Pseudomonadati</taxon>
        <taxon>Bacteroidota</taxon>
        <taxon>Flavobacteriia</taxon>
        <taxon>Flavobacteriales</taxon>
        <taxon>Flavobacteriaceae</taxon>
        <taxon>Maribacter</taxon>
    </lineage>
</organism>
<dbReference type="AlphaFoldDB" id="A0A653WNC3"/>
<dbReference type="SUPFAM" id="SSF52540">
    <property type="entry name" value="P-loop containing nucleoside triphosphate hydrolases"/>
    <property type="match status" value="1"/>
</dbReference>
<dbReference type="PANTHER" id="PTHR37291">
    <property type="entry name" value="5-METHYLCYTOSINE-SPECIFIC RESTRICTION ENZYME B"/>
    <property type="match status" value="1"/>
</dbReference>
<dbReference type="InterPro" id="IPR052934">
    <property type="entry name" value="Methyl-DNA_Rec/Restrict_Enz"/>
</dbReference>
<dbReference type="GO" id="GO:0016887">
    <property type="term" value="F:ATP hydrolysis activity"/>
    <property type="evidence" value="ECO:0007669"/>
    <property type="project" value="InterPro"/>
</dbReference>
<accession>A0A653WNC3</accession>
<evidence type="ECO:0000313" key="2">
    <source>
        <dbReference type="EMBL" id="VXC15539.1"/>
    </source>
</evidence>